<feature type="region of interest" description="Disordered" evidence="1">
    <location>
        <begin position="402"/>
        <end position="422"/>
    </location>
</feature>
<dbReference type="InterPro" id="IPR018606">
    <property type="entry name" value="Arb1"/>
</dbReference>
<protein>
    <submittedName>
        <fullName evidence="2">Argonaute-binding protein 1</fullName>
    </submittedName>
</protein>
<accession>A0A1Q8S2S8</accession>
<dbReference type="EMBL" id="MPGH01000027">
    <property type="protein sequence ID" value="OLN95720.1"/>
    <property type="molecule type" value="Genomic_DNA"/>
</dbReference>
<evidence type="ECO:0000313" key="2">
    <source>
        <dbReference type="EMBL" id="OLN95720.1"/>
    </source>
</evidence>
<reference evidence="2 3" key="1">
    <citation type="submission" date="2016-11" db="EMBL/GenBank/DDBJ databases">
        <title>Draft Genome Assembly of Colletotrichum chlorophyti a pathogen of herbaceous plants.</title>
        <authorList>
            <person name="Gan P."/>
            <person name="Narusaka M."/>
            <person name="Tsushima A."/>
            <person name="Narusaka Y."/>
            <person name="Takano Y."/>
            <person name="Shirasu K."/>
        </authorList>
    </citation>
    <scope>NUCLEOTIDE SEQUENCE [LARGE SCALE GENOMIC DNA]</scope>
    <source>
        <strain evidence="2 3">NTL11</strain>
    </source>
</reference>
<gene>
    <name evidence="2" type="ORF">CCHL11_02731</name>
</gene>
<sequence length="422" mass="47311">MTGKKRNANRGPTALKKYRGTGFEEFYADPPMTPAEAREERENLYHPRIESCIQRFRSRRRLGASDKLFNKYLFLGGIDSNQRMFGGQADADMEGLTPEEKRNATAIDTVYSSGGGSRFYNADEPEGWDVDFAGIVAGFCSENLPFMTAWDYAHMGKAVGLLENFLTYVLQHDVCPEYEGNIREAMELLTEAKVDLPLSHQALLQFPGQLNLAFSELFCGDDFNFFQGDVEIGFRRPVDFNPEVVLMIAAATAGSRKQYEAVMEGITDKTIEIIKEQERAMEVVCVCRPDTETRKVVQSIRLEKGMQSGFAPVGTVVLKPCVIEDGYDHGDMRVPSEQEETFFLDDAILMRLRPGFKLQLSICELNIGIKFIKKAHRVLVAWHTYLPQNLMAHFKEPVANERPAPSAAIPQGSEGIAGSSFK</sequence>
<dbReference type="AlphaFoldDB" id="A0A1Q8S2S8"/>
<dbReference type="STRING" id="708187.A0A1Q8S2S8"/>
<dbReference type="OrthoDB" id="435402at2759"/>
<evidence type="ECO:0000313" key="3">
    <source>
        <dbReference type="Proteomes" id="UP000186583"/>
    </source>
</evidence>
<dbReference type="Proteomes" id="UP000186583">
    <property type="component" value="Unassembled WGS sequence"/>
</dbReference>
<dbReference type="Pfam" id="PF09692">
    <property type="entry name" value="Arb1"/>
    <property type="match status" value="1"/>
</dbReference>
<name>A0A1Q8S2S8_9PEZI</name>
<keyword evidence="3" id="KW-1185">Reference proteome</keyword>
<proteinExistence type="predicted"/>
<evidence type="ECO:0000256" key="1">
    <source>
        <dbReference type="SAM" id="MobiDB-lite"/>
    </source>
</evidence>
<dbReference type="GO" id="GO:0033167">
    <property type="term" value="C:ARC complex"/>
    <property type="evidence" value="ECO:0007669"/>
    <property type="project" value="InterPro"/>
</dbReference>
<organism evidence="2 3">
    <name type="scientific">Colletotrichum chlorophyti</name>
    <dbReference type="NCBI Taxonomy" id="708187"/>
    <lineage>
        <taxon>Eukaryota</taxon>
        <taxon>Fungi</taxon>
        <taxon>Dikarya</taxon>
        <taxon>Ascomycota</taxon>
        <taxon>Pezizomycotina</taxon>
        <taxon>Sordariomycetes</taxon>
        <taxon>Hypocreomycetidae</taxon>
        <taxon>Glomerellales</taxon>
        <taxon>Glomerellaceae</taxon>
        <taxon>Colletotrichum</taxon>
    </lineage>
</organism>
<dbReference type="GO" id="GO:0031047">
    <property type="term" value="P:regulatory ncRNA-mediated gene silencing"/>
    <property type="evidence" value="ECO:0007669"/>
    <property type="project" value="InterPro"/>
</dbReference>
<comment type="caution">
    <text evidence="2">The sequence shown here is derived from an EMBL/GenBank/DDBJ whole genome shotgun (WGS) entry which is preliminary data.</text>
</comment>